<dbReference type="Pfam" id="PF02639">
    <property type="entry name" value="DUF188"/>
    <property type="match status" value="1"/>
</dbReference>
<proteinExistence type="inferred from homology"/>
<dbReference type="PANTHER" id="PTHR35146">
    <property type="entry name" value="UPF0178 PROTEIN YAII"/>
    <property type="match status" value="1"/>
</dbReference>
<dbReference type="RefSeq" id="WP_160973284.1">
    <property type="nucleotide sequence ID" value="NZ_WWEN01000003.1"/>
</dbReference>
<evidence type="ECO:0000313" key="4">
    <source>
        <dbReference type="Proteomes" id="UP000479043"/>
    </source>
</evidence>
<evidence type="ECO:0000313" key="3">
    <source>
        <dbReference type="EMBL" id="MYM55605.1"/>
    </source>
</evidence>
<organism evidence="3 4">
    <name type="scientific">Thalassovita mangrovi</name>
    <dbReference type="NCBI Taxonomy" id="2692236"/>
    <lineage>
        <taxon>Bacteria</taxon>
        <taxon>Pseudomonadati</taxon>
        <taxon>Pseudomonadota</taxon>
        <taxon>Alphaproteobacteria</taxon>
        <taxon>Rhodobacterales</taxon>
        <taxon>Roseobacteraceae</taxon>
        <taxon>Thalassovita</taxon>
    </lineage>
</organism>
<dbReference type="HAMAP" id="MF_00489">
    <property type="entry name" value="UPF0178"/>
    <property type="match status" value="1"/>
</dbReference>
<comment type="caution">
    <text evidence="3">The sequence shown here is derived from an EMBL/GenBank/DDBJ whole genome shotgun (WGS) entry which is preliminary data.</text>
</comment>
<dbReference type="Proteomes" id="UP000479043">
    <property type="component" value="Unassembled WGS sequence"/>
</dbReference>
<dbReference type="InterPro" id="IPR003791">
    <property type="entry name" value="UPF0178"/>
</dbReference>
<evidence type="ECO:0000256" key="2">
    <source>
        <dbReference type="HAMAP-Rule" id="MF_00489"/>
    </source>
</evidence>
<accession>A0A6L8LID2</accession>
<sequence>MTVYIDADACPVKAEAERVATRHKVKMVLVSNGGIRPPANPLVETVIVPEGPDVADMWIADRAGPGDVVVTQDIPLAAKCVGNGALVLKPNGEALTEANVGNALATRDLMYDLRAADPFRQGGGRAFSKADRSRFLDALERVLRKAKGAG</sequence>
<name>A0A6L8LID2_9RHOB</name>
<keyword evidence="4" id="KW-1185">Reference proteome</keyword>
<evidence type="ECO:0000256" key="1">
    <source>
        <dbReference type="ARBA" id="ARBA00008522"/>
    </source>
</evidence>
<protein>
    <recommendedName>
        <fullName evidence="2">UPF0178 protein GR167_09820</fullName>
    </recommendedName>
</protein>
<dbReference type="NCBIfam" id="NF001095">
    <property type="entry name" value="PRK00124.1"/>
    <property type="match status" value="1"/>
</dbReference>
<comment type="similarity">
    <text evidence="1 2">Belongs to the UPF0178 family.</text>
</comment>
<dbReference type="PANTHER" id="PTHR35146:SF1">
    <property type="entry name" value="UPF0178 PROTEIN YAII"/>
    <property type="match status" value="1"/>
</dbReference>
<dbReference type="AlphaFoldDB" id="A0A6L8LID2"/>
<gene>
    <name evidence="3" type="ORF">GR167_09820</name>
</gene>
<dbReference type="EMBL" id="WWEN01000003">
    <property type="protein sequence ID" value="MYM55605.1"/>
    <property type="molecule type" value="Genomic_DNA"/>
</dbReference>
<reference evidence="3 4" key="1">
    <citation type="submission" date="2020-01" db="EMBL/GenBank/DDBJ databases">
        <authorList>
            <person name="Chen S."/>
        </authorList>
    </citation>
    <scope>NUCLEOTIDE SEQUENCE [LARGE SCALE GENOMIC DNA]</scope>
    <source>
        <strain evidence="3 4">GS-10</strain>
    </source>
</reference>